<dbReference type="eggNOG" id="COG3214">
    <property type="taxonomic scope" value="Bacteria"/>
</dbReference>
<sequence length="367" mass="41178">MDKFTQKLSQWSYQRQGLLRPDRSLIEALHKVVAVYSAHPSGPLSLWARVAHFDKQEFINLDQHQLAVRLPAMRLSNHQMPAATAPYLIAATLPAKSSNAWAKRYAQRGLADADYQQWKLEILKLTTAPQTAKKLKSQITFDADQLKFVLNRLSYEGDLLRIGSQSLRSNIIAYVATTHWMNWSEDHLTRLTQTAGLQWLAKAYFSAFAPARVKDFQWWAGINAGQAQTAIKTLDAIQLPNDYLILAEDAQTFEHFEPTLFAQNTVAVLPQWDSYLMGYAPDGRARLVADEHLAKVYGKLGATGGNALGTLLVNGEVKGIWKHKFKGTQVQFESQFFDKPTAQVTQAVHAQLNEIGALMEANKITIT</sequence>
<dbReference type="OrthoDB" id="2210247at2"/>
<keyword evidence="2" id="KW-1185">Reference proteome</keyword>
<dbReference type="InterPro" id="IPR009351">
    <property type="entry name" value="AlkZ-like"/>
</dbReference>
<dbReference type="PANTHER" id="PTHR38479">
    <property type="entry name" value="LMO0824 PROTEIN"/>
    <property type="match status" value="1"/>
</dbReference>
<dbReference type="RefSeq" id="WP_002705414.1">
    <property type="nucleotide sequence ID" value="NZ_AAWS01000080.1"/>
</dbReference>
<dbReference type="AlphaFoldDB" id="A1ZZP6"/>
<dbReference type="EMBL" id="AAWS01000080">
    <property type="protein sequence ID" value="EAY24154.1"/>
    <property type="molecule type" value="Genomic_DNA"/>
</dbReference>
<evidence type="ECO:0000313" key="1">
    <source>
        <dbReference type="EMBL" id="EAY24154.1"/>
    </source>
</evidence>
<name>A1ZZP6_MICM2</name>
<comment type="caution">
    <text evidence="1">The sequence shown here is derived from an EMBL/GenBank/DDBJ whole genome shotgun (WGS) entry which is preliminary data.</text>
</comment>
<proteinExistence type="predicted"/>
<dbReference type="Proteomes" id="UP000004095">
    <property type="component" value="Unassembled WGS sequence"/>
</dbReference>
<accession>A1ZZP6</accession>
<evidence type="ECO:0000313" key="2">
    <source>
        <dbReference type="Proteomes" id="UP000004095"/>
    </source>
</evidence>
<dbReference type="Pfam" id="PF06224">
    <property type="entry name" value="AlkZ-like"/>
    <property type="match status" value="1"/>
</dbReference>
<evidence type="ECO:0008006" key="3">
    <source>
        <dbReference type="Google" id="ProtNLM"/>
    </source>
</evidence>
<gene>
    <name evidence="1" type="ORF">M23134_00969</name>
</gene>
<protein>
    <recommendedName>
        <fullName evidence="3">Winged helix DNA-binding domain-containing protein</fullName>
    </recommendedName>
</protein>
<reference evidence="1 2" key="1">
    <citation type="submission" date="2007-01" db="EMBL/GenBank/DDBJ databases">
        <authorList>
            <person name="Haygood M."/>
            <person name="Podell S."/>
            <person name="Anderson C."/>
            <person name="Hopkinson B."/>
            <person name="Roe K."/>
            <person name="Barbeau K."/>
            <person name="Gaasterland T."/>
            <person name="Ferriera S."/>
            <person name="Johnson J."/>
            <person name="Kravitz S."/>
            <person name="Beeson K."/>
            <person name="Sutton G."/>
            <person name="Rogers Y.-H."/>
            <person name="Friedman R."/>
            <person name="Frazier M."/>
            <person name="Venter J.C."/>
        </authorList>
    </citation>
    <scope>NUCLEOTIDE SEQUENCE [LARGE SCALE GENOMIC DNA]</scope>
    <source>
        <strain evidence="1 2">ATCC 23134</strain>
    </source>
</reference>
<dbReference type="PANTHER" id="PTHR38479:SF2">
    <property type="entry name" value="WINGED HELIX DNA-BINDING DOMAIN-CONTAINING PROTEIN"/>
    <property type="match status" value="1"/>
</dbReference>
<organism evidence="1 2">
    <name type="scientific">Microscilla marina ATCC 23134</name>
    <dbReference type="NCBI Taxonomy" id="313606"/>
    <lineage>
        <taxon>Bacteria</taxon>
        <taxon>Pseudomonadati</taxon>
        <taxon>Bacteroidota</taxon>
        <taxon>Cytophagia</taxon>
        <taxon>Cytophagales</taxon>
        <taxon>Microscillaceae</taxon>
        <taxon>Microscilla</taxon>
    </lineage>
</organism>